<dbReference type="RefSeq" id="WP_380899357.1">
    <property type="nucleotide sequence ID" value="NZ_JBHUFU010000006.1"/>
</dbReference>
<name>A0ABW4PJG4_9ACTN</name>
<reference evidence="2" key="1">
    <citation type="journal article" date="2019" name="Int. J. Syst. Evol. Microbiol.">
        <title>The Global Catalogue of Microorganisms (GCM) 10K type strain sequencing project: providing services to taxonomists for standard genome sequencing and annotation.</title>
        <authorList>
            <consortium name="The Broad Institute Genomics Platform"/>
            <consortium name="The Broad Institute Genome Sequencing Center for Infectious Disease"/>
            <person name="Wu L."/>
            <person name="Ma J."/>
        </authorList>
    </citation>
    <scope>NUCLEOTIDE SEQUENCE [LARGE SCALE GENOMIC DNA]</scope>
    <source>
        <strain evidence="2">CGMCC 4.7455</strain>
    </source>
</reference>
<accession>A0ABW4PJG4</accession>
<proteinExistence type="predicted"/>
<comment type="caution">
    <text evidence="1">The sequence shown here is derived from an EMBL/GenBank/DDBJ whole genome shotgun (WGS) entry which is preliminary data.</text>
</comment>
<evidence type="ECO:0000313" key="2">
    <source>
        <dbReference type="Proteomes" id="UP001597365"/>
    </source>
</evidence>
<dbReference type="EMBL" id="JBHUFU010000006">
    <property type="protein sequence ID" value="MFD1830409.1"/>
    <property type="molecule type" value="Genomic_DNA"/>
</dbReference>
<dbReference type="Proteomes" id="UP001597365">
    <property type="component" value="Unassembled WGS sequence"/>
</dbReference>
<gene>
    <name evidence="1" type="ORF">ACFSJS_12135</name>
</gene>
<protein>
    <submittedName>
        <fullName evidence="1">Uncharacterized protein</fullName>
    </submittedName>
</protein>
<organism evidence="1 2">
    <name type="scientific">Streptomyces desertarenae</name>
    <dbReference type="NCBI Taxonomy" id="2666184"/>
    <lineage>
        <taxon>Bacteria</taxon>
        <taxon>Bacillati</taxon>
        <taxon>Actinomycetota</taxon>
        <taxon>Actinomycetes</taxon>
        <taxon>Kitasatosporales</taxon>
        <taxon>Streptomycetaceae</taxon>
        <taxon>Streptomyces</taxon>
    </lineage>
</organism>
<evidence type="ECO:0000313" key="1">
    <source>
        <dbReference type="EMBL" id="MFD1830409.1"/>
    </source>
</evidence>
<keyword evidence="2" id="KW-1185">Reference proteome</keyword>
<sequence>MLAGATPVLVHNSICPNWAANSVKTWGHTFKTHGAGAKNTKKLTDRARATGNQQGQWLDNDAAAEFLKGLHVEGSGPRSVRIPEGMGQVIMPDGSIVQARAATIVPSSNGLYKTRFPIIDPNWEAGEMSFSVSFNPAVPSGAVAPASTSLESGADYETLVMEACSALSDAGGGRFHIGGFGSDEWPLDVAYDLSAFMEQLPSLLAGVRERREVEVDLYSQGIERTLAFRPSGNLVVIRCDSRTNWVPNPECENIAQDELVAMLSKLAEDFAGGLKAINSELSEVAPFERWLEGEV</sequence>